<dbReference type="EMBL" id="GGEC01072035">
    <property type="protein sequence ID" value="MBX52519.1"/>
    <property type="molecule type" value="Transcribed_RNA"/>
</dbReference>
<sequence length="41" mass="4783">MFTQIILKHSPKIMKCSTSYKSNPILMPNRFNLPNPDMCKN</sequence>
<proteinExistence type="predicted"/>
<organism evidence="1">
    <name type="scientific">Rhizophora mucronata</name>
    <name type="common">Asiatic mangrove</name>
    <dbReference type="NCBI Taxonomy" id="61149"/>
    <lineage>
        <taxon>Eukaryota</taxon>
        <taxon>Viridiplantae</taxon>
        <taxon>Streptophyta</taxon>
        <taxon>Embryophyta</taxon>
        <taxon>Tracheophyta</taxon>
        <taxon>Spermatophyta</taxon>
        <taxon>Magnoliopsida</taxon>
        <taxon>eudicotyledons</taxon>
        <taxon>Gunneridae</taxon>
        <taxon>Pentapetalae</taxon>
        <taxon>rosids</taxon>
        <taxon>fabids</taxon>
        <taxon>Malpighiales</taxon>
        <taxon>Rhizophoraceae</taxon>
        <taxon>Rhizophora</taxon>
    </lineage>
</organism>
<evidence type="ECO:0000313" key="1">
    <source>
        <dbReference type="EMBL" id="MBX52519.1"/>
    </source>
</evidence>
<protein>
    <submittedName>
        <fullName evidence="1">Uncharacterized protein</fullName>
    </submittedName>
</protein>
<name>A0A2P2PCW2_RHIMU</name>
<reference evidence="1" key="1">
    <citation type="submission" date="2018-02" db="EMBL/GenBank/DDBJ databases">
        <title>Rhizophora mucronata_Transcriptome.</title>
        <authorList>
            <person name="Meera S.P."/>
            <person name="Sreeshan A."/>
            <person name="Augustine A."/>
        </authorList>
    </citation>
    <scope>NUCLEOTIDE SEQUENCE</scope>
    <source>
        <tissue evidence="1">Leaf</tissue>
    </source>
</reference>
<dbReference type="AlphaFoldDB" id="A0A2P2PCW2"/>
<accession>A0A2P2PCW2</accession>